<gene>
    <name evidence="2" type="ORF">GM920_01610</name>
</gene>
<protein>
    <recommendedName>
        <fullName evidence="4">MotA/TolQ/ExbB proton channel domain-containing protein</fullName>
    </recommendedName>
</protein>
<dbReference type="Proteomes" id="UP000636110">
    <property type="component" value="Unassembled WGS sequence"/>
</dbReference>
<sequence>MLFIELLILALIIFVQYHFFIGSKREIQDLKTLFPAAALDGDNINTWGNEIAAYEQIDVPGHNVKQFQEIIAATNYYLKKNIGSTDFNIIKNIADRATSAQENKISSEVSLPLYLGLMGTFLGVILGLGSVVFGLSNGDGDLSSSTISSFIAGVLLAMIVSLIGLIFTTCNNSIYLKQAIAVRDKNRNNYFNFLQSELLPQLDNSLYSVLDQFKSNISDFNTKFTQNLDLFDASFGDNIKHLKETVLGMSGQIETVNKNTQVQLDFLNQLRSIGYNRMAEANIKVFDKLKEAGPLLISFIKEHQNFNANLEHVNGFADKIGNLLNRVTTFEDGINSLGREIHNSEMLGSEVINVVKKHLTSIEQKEHLIAGYASASTKDVESFLESALERIKVLSHKIENNLDQAFDFNVEGNLMQNLNYLKPLNEHTLEMKNAVKSMEQSDGKTTELETIIQHLSDLKTIYKEQQRPVTWRQKTFKGKGVWSWFPISAKN</sequence>
<feature type="transmembrane region" description="Helical" evidence="1">
    <location>
        <begin position="147"/>
        <end position="167"/>
    </location>
</feature>
<reference evidence="2 3" key="1">
    <citation type="submission" date="2019-11" db="EMBL/GenBank/DDBJ databases">
        <title>Description of Pedobacter sp. LMG 31462T.</title>
        <authorList>
            <person name="Carlier A."/>
            <person name="Qi S."/>
            <person name="Vandamme P."/>
        </authorList>
    </citation>
    <scope>NUCLEOTIDE SEQUENCE [LARGE SCALE GENOMIC DNA]</scope>
    <source>
        <strain evidence="2 3">LMG 31462</strain>
    </source>
</reference>
<accession>A0ABR6ERC8</accession>
<evidence type="ECO:0008006" key="4">
    <source>
        <dbReference type="Google" id="ProtNLM"/>
    </source>
</evidence>
<keyword evidence="1" id="KW-0812">Transmembrane</keyword>
<evidence type="ECO:0000256" key="1">
    <source>
        <dbReference type="SAM" id="Phobius"/>
    </source>
</evidence>
<feature type="transmembrane region" description="Helical" evidence="1">
    <location>
        <begin position="6"/>
        <end position="23"/>
    </location>
</feature>
<evidence type="ECO:0000313" key="2">
    <source>
        <dbReference type="EMBL" id="MBB2147597.1"/>
    </source>
</evidence>
<organism evidence="2 3">
    <name type="scientific">Pedobacter gandavensis</name>
    <dbReference type="NCBI Taxonomy" id="2679963"/>
    <lineage>
        <taxon>Bacteria</taxon>
        <taxon>Pseudomonadati</taxon>
        <taxon>Bacteroidota</taxon>
        <taxon>Sphingobacteriia</taxon>
        <taxon>Sphingobacteriales</taxon>
        <taxon>Sphingobacteriaceae</taxon>
        <taxon>Pedobacter</taxon>
    </lineage>
</organism>
<keyword evidence="3" id="KW-1185">Reference proteome</keyword>
<name>A0ABR6ERC8_9SPHI</name>
<feature type="transmembrane region" description="Helical" evidence="1">
    <location>
        <begin position="113"/>
        <end position="135"/>
    </location>
</feature>
<dbReference type="EMBL" id="WNXC01000001">
    <property type="protein sequence ID" value="MBB2147597.1"/>
    <property type="molecule type" value="Genomic_DNA"/>
</dbReference>
<evidence type="ECO:0000313" key="3">
    <source>
        <dbReference type="Proteomes" id="UP000636110"/>
    </source>
</evidence>
<keyword evidence="1" id="KW-1133">Transmembrane helix</keyword>
<comment type="caution">
    <text evidence="2">The sequence shown here is derived from an EMBL/GenBank/DDBJ whole genome shotgun (WGS) entry which is preliminary data.</text>
</comment>
<proteinExistence type="predicted"/>
<keyword evidence="1" id="KW-0472">Membrane</keyword>
<dbReference type="RefSeq" id="WP_182952864.1">
    <property type="nucleotide sequence ID" value="NZ_WNXC01000001.1"/>
</dbReference>